<name>A0A1L9B509_9BACT</name>
<dbReference type="SUPFAM" id="SSF159245">
    <property type="entry name" value="AttH-like"/>
    <property type="match status" value="1"/>
</dbReference>
<gene>
    <name evidence="1" type="ORF">BON30_29070</name>
</gene>
<dbReference type="Proteomes" id="UP000182229">
    <property type="component" value="Unassembled WGS sequence"/>
</dbReference>
<dbReference type="CDD" id="cd21471">
    <property type="entry name" value="CrtC-like"/>
    <property type="match status" value="1"/>
</dbReference>
<comment type="caution">
    <text evidence="1">The sequence shown here is derived from an EMBL/GenBank/DDBJ whole genome shotgun (WGS) entry which is preliminary data.</text>
</comment>
<organism evidence="1 2">
    <name type="scientific">Cystobacter ferrugineus</name>
    <dbReference type="NCBI Taxonomy" id="83449"/>
    <lineage>
        <taxon>Bacteria</taxon>
        <taxon>Pseudomonadati</taxon>
        <taxon>Myxococcota</taxon>
        <taxon>Myxococcia</taxon>
        <taxon>Myxococcales</taxon>
        <taxon>Cystobacterineae</taxon>
        <taxon>Archangiaceae</taxon>
        <taxon>Cystobacter</taxon>
    </lineage>
</organism>
<evidence type="ECO:0000313" key="1">
    <source>
        <dbReference type="EMBL" id="OJH37347.1"/>
    </source>
</evidence>
<dbReference type="AlphaFoldDB" id="A0A1L9B509"/>
<keyword evidence="2" id="KW-1185">Reference proteome</keyword>
<sequence length="323" mass="36271">MRRLELLSPRPLRGESWLDALPALPDTAGAYRWFYADVTAGEYSAVFIFMLGSLFSPRYSVGAPRGALPLQHSAVNFALYHRGRGVRWVLSEYPRALVCQGGRELLIGRSRLEYTRDGRVCLEVDEQCAPFGGAVHARLELQPESFSTEEVQLVPGVPHYWRTLAPRARAWLSVDSEGVRAEGHGYHDTNHGAELLGGRLPGWHWARMHGPEETVVEYHLPGGVAPLRVTASARGTSCERWPVRAEPLRTRVTGWGLRVPERLTSGPGVGTEPRLLESSPFYARLEARQGGLDVMGEVADFRRFHSPFIRWMAHFRTRVERQA</sequence>
<dbReference type="RefSeq" id="WP_071901681.1">
    <property type="nucleotide sequence ID" value="NZ_MPIN01000008.1"/>
</dbReference>
<dbReference type="STRING" id="83449.BON30_29070"/>
<proteinExistence type="predicted"/>
<reference evidence="1 2" key="2">
    <citation type="submission" date="2016-12" db="EMBL/GenBank/DDBJ databases">
        <title>Draft Genome Sequence of Cystobacter ferrugineus Strain Cbfe23.</title>
        <authorList>
            <person name="Akbar S."/>
            <person name="Dowd S.E."/>
            <person name="Stevens D.C."/>
        </authorList>
    </citation>
    <scope>NUCLEOTIDE SEQUENCE [LARGE SCALE GENOMIC DNA]</scope>
    <source>
        <strain evidence="1 2">Cbfe23</strain>
    </source>
</reference>
<evidence type="ECO:0000313" key="2">
    <source>
        <dbReference type="Proteomes" id="UP000182229"/>
    </source>
</evidence>
<reference evidence="2" key="1">
    <citation type="submission" date="2016-11" db="EMBL/GenBank/DDBJ databases">
        <authorList>
            <person name="Shukria A."/>
            <person name="Stevens D.C."/>
        </authorList>
    </citation>
    <scope>NUCLEOTIDE SEQUENCE [LARGE SCALE GENOMIC DNA]</scope>
    <source>
        <strain evidence="2">Cbfe23</strain>
    </source>
</reference>
<protein>
    <submittedName>
        <fullName evidence="1">Carotenoid 1,2-hydratase</fullName>
    </submittedName>
</protein>
<accession>A0A1L9B509</accession>
<dbReference type="EMBL" id="MPIN01000008">
    <property type="protein sequence ID" value="OJH37347.1"/>
    <property type="molecule type" value="Genomic_DNA"/>
</dbReference>
<dbReference type="OrthoDB" id="5491608at2"/>